<evidence type="ECO:0000256" key="1">
    <source>
        <dbReference type="SAM" id="Phobius"/>
    </source>
</evidence>
<dbReference type="GO" id="GO:0005975">
    <property type="term" value="P:carbohydrate metabolic process"/>
    <property type="evidence" value="ECO:0007669"/>
    <property type="project" value="InterPro"/>
</dbReference>
<dbReference type="SUPFAM" id="SSF74650">
    <property type="entry name" value="Galactose mutarotase-like"/>
    <property type="match status" value="1"/>
</dbReference>
<dbReference type="Proteomes" id="UP000445144">
    <property type="component" value="Unassembled WGS sequence"/>
</dbReference>
<reference evidence="2 3" key="1">
    <citation type="submission" date="2020-01" db="EMBL/GenBank/DDBJ databases">
        <authorList>
            <person name="Rodrigo-Torres L."/>
            <person name="Arahal R. D."/>
            <person name="Lucena T."/>
        </authorList>
    </citation>
    <scope>NUCLEOTIDE SEQUENCE [LARGE SCALE GENOMIC DNA]</scope>
    <source>
        <strain evidence="2 3">CECT 9293</strain>
    </source>
</reference>
<keyword evidence="1" id="KW-0812">Transmembrane</keyword>
<protein>
    <recommendedName>
        <fullName evidence="4">DUF4861 domain-containing protein</fullName>
    </recommendedName>
</protein>
<accession>A0A6N4X4K1</accession>
<keyword evidence="1" id="KW-0472">Membrane</keyword>
<evidence type="ECO:0000313" key="3">
    <source>
        <dbReference type="Proteomes" id="UP000445144"/>
    </source>
</evidence>
<keyword evidence="1" id="KW-1133">Transmembrane helix</keyword>
<dbReference type="Pfam" id="PF16153">
    <property type="entry name" value="DUF4861"/>
    <property type="match status" value="1"/>
</dbReference>
<gene>
    <name evidence="2" type="ORF">CHRY9293_00504</name>
</gene>
<evidence type="ECO:0000313" key="2">
    <source>
        <dbReference type="EMBL" id="CAA7194127.1"/>
    </source>
</evidence>
<keyword evidence="3" id="KW-1185">Reference proteome</keyword>
<organism evidence="2 3">
    <name type="scientific">Chryseobacterium potabilaquae</name>
    <dbReference type="NCBI Taxonomy" id="2675057"/>
    <lineage>
        <taxon>Bacteria</taxon>
        <taxon>Pseudomonadati</taxon>
        <taxon>Bacteroidota</taxon>
        <taxon>Flavobacteriia</taxon>
        <taxon>Flavobacteriales</taxon>
        <taxon>Weeksellaceae</taxon>
        <taxon>Chryseobacterium group</taxon>
        <taxon>Chryseobacterium</taxon>
    </lineage>
</organism>
<evidence type="ECO:0008006" key="4">
    <source>
        <dbReference type="Google" id="ProtNLM"/>
    </source>
</evidence>
<proteinExistence type="predicted"/>
<dbReference type="AlphaFoldDB" id="A0A6N4X4K1"/>
<dbReference type="GO" id="GO:0003824">
    <property type="term" value="F:catalytic activity"/>
    <property type="evidence" value="ECO:0007669"/>
    <property type="project" value="InterPro"/>
</dbReference>
<feature type="transmembrane region" description="Helical" evidence="1">
    <location>
        <begin position="15"/>
        <end position="33"/>
    </location>
</feature>
<dbReference type="InterPro" id="IPR011013">
    <property type="entry name" value="Gal_mutarotase_sf_dom"/>
</dbReference>
<dbReference type="GO" id="GO:0030246">
    <property type="term" value="F:carbohydrate binding"/>
    <property type="evidence" value="ECO:0007669"/>
    <property type="project" value="InterPro"/>
</dbReference>
<sequence>MDIISLDYFMNKTNFLLFILICAIDCSISMFYAQTSIEIRNTLDFSRKEVVAISVSELRHFINENEEVNVRIKTDKNQNTPIQWIDYDGDGKNDELLFQVNIEAKKTENYILIIDAKTPPPISQLTTYSRLVPERVDDYTWENDKVAFRVYGPKGQQEALKGIQGSTLSSGVDIWLKRTDKSIINKWYKGYLTDPMYYHKDTRGEGYDPYHVGNSRGTGGIGIWNKDSLQVSENFVTSKTIAEGPLRTIFELTYNPWSEYGIRETKRISLDLGSNFSKFESSFDVKASVPNYTIGITLHKNEGKVKLNDKSGYYLHWEKIDDAFVGEGVVVHPNIVEKSIAYTSEIPDQSNILIVTQPQKKLTYYAGFAWQKSGQVQTQKDWENMLQKQAQIIAHPLVVKIK</sequence>
<dbReference type="InterPro" id="IPR032342">
    <property type="entry name" value="DUF4861"/>
</dbReference>
<name>A0A6N4X4K1_9FLAO</name>
<dbReference type="EMBL" id="CACVBR010000002">
    <property type="protein sequence ID" value="CAA7194127.1"/>
    <property type="molecule type" value="Genomic_DNA"/>
</dbReference>